<dbReference type="InterPro" id="IPR036919">
    <property type="entry name" value="Ribo_uL30_ferredoxin-like_sf"/>
</dbReference>
<dbReference type="HAMAP" id="MF_01371_B">
    <property type="entry name" value="Ribosomal_uL30_B"/>
    <property type="match status" value="1"/>
</dbReference>
<feature type="domain" description="Large ribosomal subunit protein uL30-like ferredoxin-like fold" evidence="6">
    <location>
        <begin position="4"/>
        <end position="53"/>
    </location>
</feature>
<dbReference type="PIRSF" id="PIRSF002211">
    <property type="entry name" value="Ribosomal_L30_bac-type"/>
    <property type="match status" value="1"/>
</dbReference>
<dbReference type="PANTHER" id="PTHR15892:SF2">
    <property type="entry name" value="LARGE RIBOSOMAL SUBUNIT PROTEIN UL30M"/>
    <property type="match status" value="1"/>
</dbReference>
<keyword evidence="3 5" id="KW-0689">Ribosomal protein</keyword>
<evidence type="ECO:0000313" key="8">
    <source>
        <dbReference type="Proteomes" id="UP000622687"/>
    </source>
</evidence>
<gene>
    <name evidence="5 7" type="primary">rpmD</name>
    <name evidence="7" type="ORF">I6U51_16210</name>
</gene>
<reference evidence="7" key="1">
    <citation type="submission" date="2020-12" db="EMBL/GenBank/DDBJ databases">
        <title>Clostridium thailandense sp. nov., a novel acetogenic bacterium isolated from peat land soil in Thailand.</title>
        <authorList>
            <person name="Chaikitkaew S."/>
            <person name="Birkeland N.K."/>
        </authorList>
    </citation>
    <scope>NUCLEOTIDE SEQUENCE</scope>
    <source>
        <strain evidence="7">DSM 17425</strain>
    </source>
</reference>
<evidence type="ECO:0000259" key="6">
    <source>
        <dbReference type="Pfam" id="PF00327"/>
    </source>
</evidence>
<dbReference type="FunFam" id="3.30.1390.20:FF:000001">
    <property type="entry name" value="50S ribosomal protein L30"/>
    <property type="match status" value="1"/>
</dbReference>
<sequence>MAKLKITLNRSLIGRRKDQIATVNSLGLKKIGKTVEHEDTPQIRGMINKVSYLLKVEEI</sequence>
<comment type="caution">
    <text evidence="7">The sequence shown here is derived from an EMBL/GenBank/DDBJ whole genome shotgun (WGS) entry which is preliminary data.</text>
</comment>
<dbReference type="NCBIfam" id="TIGR01308">
    <property type="entry name" value="rpmD_bact"/>
    <property type="match status" value="1"/>
</dbReference>
<dbReference type="PANTHER" id="PTHR15892">
    <property type="entry name" value="MITOCHONDRIAL RIBOSOMAL PROTEIN L30"/>
    <property type="match status" value="1"/>
</dbReference>
<evidence type="ECO:0000256" key="5">
    <source>
        <dbReference type="HAMAP-Rule" id="MF_01371"/>
    </source>
</evidence>
<evidence type="ECO:0000313" key="7">
    <source>
        <dbReference type="EMBL" id="MBI6874229.1"/>
    </source>
</evidence>
<comment type="subunit">
    <text evidence="2 5">Part of the 50S ribosomal subunit.</text>
</comment>
<dbReference type="CDD" id="cd01658">
    <property type="entry name" value="Ribosomal_L30"/>
    <property type="match status" value="1"/>
</dbReference>
<dbReference type="RefSeq" id="WP_211143631.1">
    <property type="nucleotide sequence ID" value="NZ_JAEEGB010000020.1"/>
</dbReference>
<dbReference type="GO" id="GO:0022625">
    <property type="term" value="C:cytosolic large ribosomal subunit"/>
    <property type="evidence" value="ECO:0007669"/>
    <property type="project" value="TreeGrafter"/>
</dbReference>
<evidence type="ECO:0000256" key="4">
    <source>
        <dbReference type="ARBA" id="ARBA00023274"/>
    </source>
</evidence>
<evidence type="ECO:0000256" key="3">
    <source>
        <dbReference type="ARBA" id="ARBA00022980"/>
    </source>
</evidence>
<organism evidence="7 8">
    <name type="scientific">Clostridium aciditolerans</name>
    <dbReference type="NCBI Taxonomy" id="339861"/>
    <lineage>
        <taxon>Bacteria</taxon>
        <taxon>Bacillati</taxon>
        <taxon>Bacillota</taxon>
        <taxon>Clostridia</taxon>
        <taxon>Eubacteriales</taxon>
        <taxon>Clostridiaceae</taxon>
        <taxon>Clostridium</taxon>
    </lineage>
</organism>
<dbReference type="Gene3D" id="3.30.1390.20">
    <property type="entry name" value="Ribosomal protein L30, ferredoxin-like fold domain"/>
    <property type="match status" value="1"/>
</dbReference>
<dbReference type="AlphaFoldDB" id="A0A934M2B3"/>
<dbReference type="InterPro" id="IPR005996">
    <property type="entry name" value="Ribosomal_uL30_bac-type"/>
</dbReference>
<name>A0A934M2B3_9CLOT</name>
<protein>
    <recommendedName>
        <fullName evidence="5">Large ribosomal subunit protein uL30</fullName>
    </recommendedName>
</protein>
<dbReference type="InterPro" id="IPR016082">
    <property type="entry name" value="Ribosomal_uL30_ferredoxin-like"/>
</dbReference>
<keyword evidence="8" id="KW-1185">Reference proteome</keyword>
<proteinExistence type="inferred from homology"/>
<evidence type="ECO:0000256" key="2">
    <source>
        <dbReference type="ARBA" id="ARBA00011838"/>
    </source>
</evidence>
<dbReference type="GO" id="GO:0006412">
    <property type="term" value="P:translation"/>
    <property type="evidence" value="ECO:0007669"/>
    <property type="project" value="UniProtKB-UniRule"/>
</dbReference>
<dbReference type="Pfam" id="PF00327">
    <property type="entry name" value="Ribosomal_L30"/>
    <property type="match status" value="1"/>
</dbReference>
<comment type="similarity">
    <text evidence="1 5">Belongs to the universal ribosomal protein uL30 family.</text>
</comment>
<dbReference type="GO" id="GO:0003735">
    <property type="term" value="F:structural constituent of ribosome"/>
    <property type="evidence" value="ECO:0007669"/>
    <property type="project" value="InterPro"/>
</dbReference>
<accession>A0A934M2B3</accession>
<dbReference type="Proteomes" id="UP000622687">
    <property type="component" value="Unassembled WGS sequence"/>
</dbReference>
<keyword evidence="4 5" id="KW-0687">Ribonucleoprotein</keyword>
<dbReference type="EMBL" id="JAEEGB010000020">
    <property type="protein sequence ID" value="MBI6874229.1"/>
    <property type="molecule type" value="Genomic_DNA"/>
</dbReference>
<evidence type="ECO:0000256" key="1">
    <source>
        <dbReference type="ARBA" id="ARBA00007594"/>
    </source>
</evidence>
<dbReference type="SUPFAM" id="SSF55129">
    <property type="entry name" value="Ribosomal protein L30p/L7e"/>
    <property type="match status" value="1"/>
</dbReference>